<dbReference type="HOGENOM" id="CLU_1885401_0_0_1"/>
<dbReference type="Proteomes" id="UP000011761">
    <property type="component" value="Unassembled WGS sequence"/>
</dbReference>
<proteinExistence type="predicted"/>
<dbReference type="InterPro" id="IPR056672">
    <property type="entry name" value="DUF7770"/>
</dbReference>
<dbReference type="RefSeq" id="XP_007675734.1">
    <property type="nucleotide sequence ID" value="XM_007677544.1"/>
</dbReference>
<dbReference type="AlphaFoldDB" id="M2NDG5"/>
<protein>
    <recommendedName>
        <fullName evidence="1">DUF7770 domain-containing protein</fullName>
    </recommendedName>
</protein>
<name>M2NDG5_BAUPA</name>
<gene>
    <name evidence="2" type="ORF">BAUCODRAFT_445127</name>
</gene>
<accession>M2NDG5</accession>
<dbReference type="Pfam" id="PF24968">
    <property type="entry name" value="DUF7770"/>
    <property type="match status" value="1"/>
</dbReference>
<evidence type="ECO:0000313" key="2">
    <source>
        <dbReference type="EMBL" id="EMC97264.1"/>
    </source>
</evidence>
<feature type="domain" description="DUF7770" evidence="1">
    <location>
        <begin position="22"/>
        <end position="134"/>
    </location>
</feature>
<sequence length="135" mass="15886">MESQYLRIAISDRDWDELVEGITIVVHTEGRWETSELSNNHVTQYLLLPNSRSVQLNERHVDQDDINGRFEMVSRDYRPDSSRSYITGFHITTIMRLTVRMVYGAIRRSSLNDFCFANGGMGCRYWQYDLRNDLV</sequence>
<evidence type="ECO:0000259" key="1">
    <source>
        <dbReference type="Pfam" id="PF24968"/>
    </source>
</evidence>
<reference evidence="2 3" key="1">
    <citation type="journal article" date="2012" name="PLoS Pathog.">
        <title>Diverse lifestyles and strategies of plant pathogenesis encoded in the genomes of eighteen Dothideomycetes fungi.</title>
        <authorList>
            <person name="Ohm R.A."/>
            <person name="Feau N."/>
            <person name="Henrissat B."/>
            <person name="Schoch C.L."/>
            <person name="Horwitz B.A."/>
            <person name="Barry K.W."/>
            <person name="Condon B.J."/>
            <person name="Copeland A.C."/>
            <person name="Dhillon B."/>
            <person name="Glaser F."/>
            <person name="Hesse C.N."/>
            <person name="Kosti I."/>
            <person name="LaButti K."/>
            <person name="Lindquist E.A."/>
            <person name="Lucas S."/>
            <person name="Salamov A.A."/>
            <person name="Bradshaw R.E."/>
            <person name="Ciuffetti L."/>
            <person name="Hamelin R.C."/>
            <person name="Kema G.H.J."/>
            <person name="Lawrence C."/>
            <person name="Scott J.A."/>
            <person name="Spatafora J.W."/>
            <person name="Turgeon B.G."/>
            <person name="de Wit P.J.G.M."/>
            <person name="Zhong S."/>
            <person name="Goodwin S.B."/>
            <person name="Grigoriev I.V."/>
        </authorList>
    </citation>
    <scope>NUCLEOTIDE SEQUENCE [LARGE SCALE GENOMIC DNA]</scope>
    <source>
        <strain evidence="2 3">UAMH 10762</strain>
    </source>
</reference>
<dbReference type="EMBL" id="KB445554">
    <property type="protein sequence ID" value="EMC97264.1"/>
    <property type="molecule type" value="Genomic_DNA"/>
</dbReference>
<dbReference type="eggNOG" id="ENOG502TF8D">
    <property type="taxonomic scope" value="Eukaryota"/>
</dbReference>
<evidence type="ECO:0000313" key="3">
    <source>
        <dbReference type="Proteomes" id="UP000011761"/>
    </source>
</evidence>
<dbReference type="STRING" id="717646.M2NDG5"/>
<keyword evidence="3" id="KW-1185">Reference proteome</keyword>
<dbReference type="OrthoDB" id="3527137at2759"/>
<dbReference type="KEGG" id="bcom:BAUCODRAFT_445127"/>
<dbReference type="GeneID" id="19114405"/>
<organism evidence="2 3">
    <name type="scientific">Baudoinia panamericana (strain UAMH 10762)</name>
    <name type="common">Angels' share fungus</name>
    <name type="synonym">Baudoinia compniacensis (strain UAMH 10762)</name>
    <dbReference type="NCBI Taxonomy" id="717646"/>
    <lineage>
        <taxon>Eukaryota</taxon>
        <taxon>Fungi</taxon>
        <taxon>Dikarya</taxon>
        <taxon>Ascomycota</taxon>
        <taxon>Pezizomycotina</taxon>
        <taxon>Dothideomycetes</taxon>
        <taxon>Dothideomycetidae</taxon>
        <taxon>Mycosphaerellales</taxon>
        <taxon>Teratosphaeriaceae</taxon>
        <taxon>Baudoinia</taxon>
    </lineage>
</organism>